<protein>
    <submittedName>
        <fullName evidence="2">Integration host factor</fullName>
    </submittedName>
</protein>
<keyword evidence="3" id="KW-1185">Reference proteome</keyword>
<dbReference type="InterPro" id="IPR047806">
    <property type="entry name" value="IHF_actinobact"/>
</dbReference>
<reference evidence="2 3" key="1">
    <citation type="submission" date="2020-12" db="EMBL/GenBank/DDBJ databases">
        <title>Draft genome sequence of furan degrading bacterial strain FUR100.</title>
        <authorList>
            <person name="Woiski C."/>
        </authorList>
    </citation>
    <scope>NUCLEOTIDE SEQUENCE [LARGE SCALE GENOMIC DNA]</scope>
    <source>
        <strain evidence="2 3">FUR100</strain>
    </source>
</reference>
<dbReference type="AlphaFoldDB" id="A0A8I0ZLZ7"/>
<comment type="caution">
    <text evidence="2">The sequence shown here is derived from an EMBL/GenBank/DDBJ whole genome shotgun (WGS) entry which is preliminary data.</text>
</comment>
<dbReference type="NCBIfam" id="NF041260">
    <property type="entry name" value="actino_IHF"/>
    <property type="match status" value="1"/>
</dbReference>
<feature type="domain" description="Integration host factor-like helix-two turn-helix" evidence="1">
    <location>
        <begin position="32"/>
        <end position="100"/>
    </location>
</feature>
<dbReference type="InterPro" id="IPR055201">
    <property type="entry name" value="IHF-like_H2TH"/>
</dbReference>
<evidence type="ECO:0000259" key="1">
    <source>
        <dbReference type="Pfam" id="PF22525"/>
    </source>
</evidence>
<dbReference type="Gene3D" id="1.10.8.50">
    <property type="match status" value="1"/>
</dbReference>
<dbReference type="Proteomes" id="UP000627573">
    <property type="component" value="Unassembled WGS sequence"/>
</dbReference>
<dbReference type="RefSeq" id="WP_019747277.1">
    <property type="nucleotide sequence ID" value="NZ_CP176579.1"/>
</dbReference>
<organism evidence="2 3">
    <name type="scientific">Rhodococcus erythropolis</name>
    <name type="common">Arthrobacter picolinophilus</name>
    <dbReference type="NCBI Taxonomy" id="1833"/>
    <lineage>
        <taxon>Bacteria</taxon>
        <taxon>Bacillati</taxon>
        <taxon>Actinomycetota</taxon>
        <taxon>Actinomycetes</taxon>
        <taxon>Mycobacteriales</taxon>
        <taxon>Nocardiaceae</taxon>
        <taxon>Rhodococcus</taxon>
        <taxon>Rhodococcus erythropolis group</taxon>
    </lineage>
</organism>
<evidence type="ECO:0000313" key="3">
    <source>
        <dbReference type="Proteomes" id="UP000627573"/>
    </source>
</evidence>
<evidence type="ECO:0000313" key="2">
    <source>
        <dbReference type="EMBL" id="MBH5141966.1"/>
    </source>
</evidence>
<accession>A0A8I0ZLZ7</accession>
<gene>
    <name evidence="2" type="ORF">I3517_04980</name>
</gene>
<sequence length="113" mass="12787">MRPPPLTDRQRRLGLVNAQHARMARARMLQQLKASQIGVRDVLDAADREEIIARIKVVDLMKSLPGVGPVGAQRLLDGIGIDSARRLGGLRARQRQQLIDATTYPIQWRKKFR</sequence>
<name>A0A8I0ZLZ7_RHOER</name>
<dbReference type="Pfam" id="PF22525">
    <property type="entry name" value="H2TH_5"/>
    <property type="match status" value="1"/>
</dbReference>
<proteinExistence type="predicted"/>
<dbReference type="EMBL" id="JAECSB010000024">
    <property type="protein sequence ID" value="MBH5141966.1"/>
    <property type="molecule type" value="Genomic_DNA"/>
</dbReference>